<feature type="domain" description="Cadherin" evidence="15">
    <location>
        <begin position="569"/>
        <end position="675"/>
    </location>
</feature>
<feature type="domain" description="Cadherin" evidence="15">
    <location>
        <begin position="134"/>
        <end position="249"/>
    </location>
</feature>
<dbReference type="InterPro" id="IPR002126">
    <property type="entry name" value="Cadherin-like_dom"/>
</dbReference>
<dbReference type="CDD" id="cd11304">
    <property type="entry name" value="Cadherin_repeat"/>
    <property type="match status" value="7"/>
</dbReference>
<dbReference type="InterPro" id="IPR050174">
    <property type="entry name" value="Protocadherin/Cadherin-CA"/>
</dbReference>
<evidence type="ECO:0000256" key="13">
    <source>
        <dbReference type="SAM" id="Phobius"/>
    </source>
</evidence>
<dbReference type="PROSITE" id="PS50268">
    <property type="entry name" value="CADHERIN_2"/>
    <property type="match status" value="7"/>
</dbReference>
<feature type="compositionally biased region" description="Polar residues" evidence="12">
    <location>
        <begin position="892"/>
        <end position="904"/>
    </location>
</feature>
<evidence type="ECO:0000256" key="6">
    <source>
        <dbReference type="ARBA" id="ARBA00022837"/>
    </source>
</evidence>
<evidence type="ECO:0000256" key="12">
    <source>
        <dbReference type="SAM" id="MobiDB-lite"/>
    </source>
</evidence>
<feature type="compositionally biased region" description="Low complexity" evidence="12">
    <location>
        <begin position="1024"/>
        <end position="1057"/>
    </location>
</feature>
<feature type="compositionally biased region" description="Basic and acidic residues" evidence="12">
    <location>
        <begin position="874"/>
        <end position="886"/>
    </location>
</feature>
<evidence type="ECO:0000256" key="10">
    <source>
        <dbReference type="ARBA" id="ARBA00023180"/>
    </source>
</evidence>
<accession>A0AAV3YJ48</accession>
<feature type="compositionally biased region" description="Low complexity" evidence="12">
    <location>
        <begin position="911"/>
        <end position="935"/>
    </location>
</feature>
<keyword evidence="2" id="KW-1003">Cell membrane</keyword>
<evidence type="ECO:0000256" key="7">
    <source>
        <dbReference type="ARBA" id="ARBA00022889"/>
    </source>
</evidence>
<feature type="transmembrane region" description="Helical" evidence="13">
    <location>
        <begin position="799"/>
        <end position="821"/>
    </location>
</feature>
<organism evidence="16 17">
    <name type="scientific">Plakobranchus ocellatus</name>
    <dbReference type="NCBI Taxonomy" id="259542"/>
    <lineage>
        <taxon>Eukaryota</taxon>
        <taxon>Metazoa</taxon>
        <taxon>Spiralia</taxon>
        <taxon>Lophotrochozoa</taxon>
        <taxon>Mollusca</taxon>
        <taxon>Gastropoda</taxon>
        <taxon>Heterobranchia</taxon>
        <taxon>Euthyneura</taxon>
        <taxon>Panpulmonata</taxon>
        <taxon>Sacoglossa</taxon>
        <taxon>Placobranchoidea</taxon>
        <taxon>Plakobranchidae</taxon>
        <taxon>Plakobranchus</taxon>
    </lineage>
</organism>
<evidence type="ECO:0000256" key="11">
    <source>
        <dbReference type="PROSITE-ProRule" id="PRU00043"/>
    </source>
</evidence>
<proteinExistence type="predicted"/>
<feature type="domain" description="Cadherin" evidence="15">
    <location>
        <begin position="466"/>
        <end position="568"/>
    </location>
</feature>
<evidence type="ECO:0000256" key="4">
    <source>
        <dbReference type="ARBA" id="ARBA00022729"/>
    </source>
</evidence>
<feature type="compositionally biased region" description="Polar residues" evidence="12">
    <location>
        <begin position="1114"/>
        <end position="1124"/>
    </location>
</feature>
<dbReference type="InterPro" id="IPR020894">
    <property type="entry name" value="Cadherin_CS"/>
</dbReference>
<evidence type="ECO:0000256" key="9">
    <source>
        <dbReference type="ARBA" id="ARBA00023136"/>
    </source>
</evidence>
<feature type="region of interest" description="Disordered" evidence="12">
    <location>
        <begin position="997"/>
        <end position="1074"/>
    </location>
</feature>
<keyword evidence="5" id="KW-0677">Repeat</keyword>
<keyword evidence="4 14" id="KW-0732">Signal</keyword>
<dbReference type="FunFam" id="2.60.40.60:FF:000002">
    <property type="entry name" value="Protocadherin alpha 2"/>
    <property type="match status" value="1"/>
</dbReference>
<feature type="chain" id="PRO_5043674433" evidence="14">
    <location>
        <begin position="21"/>
        <end position="1140"/>
    </location>
</feature>
<feature type="domain" description="Cadherin" evidence="15">
    <location>
        <begin position="369"/>
        <end position="465"/>
    </location>
</feature>
<dbReference type="Proteomes" id="UP000735302">
    <property type="component" value="Unassembled WGS sequence"/>
</dbReference>
<keyword evidence="6 11" id="KW-0106">Calcium</keyword>
<keyword evidence="7" id="KW-0130">Cell adhesion</keyword>
<reference evidence="16 17" key="1">
    <citation type="journal article" date="2021" name="Elife">
        <title>Chloroplast acquisition without the gene transfer in kleptoplastic sea slugs, Plakobranchus ocellatus.</title>
        <authorList>
            <person name="Maeda T."/>
            <person name="Takahashi S."/>
            <person name="Yoshida T."/>
            <person name="Shimamura S."/>
            <person name="Takaki Y."/>
            <person name="Nagai Y."/>
            <person name="Toyoda A."/>
            <person name="Suzuki Y."/>
            <person name="Arimoto A."/>
            <person name="Ishii H."/>
            <person name="Satoh N."/>
            <person name="Nishiyama T."/>
            <person name="Hasebe M."/>
            <person name="Maruyama T."/>
            <person name="Minagawa J."/>
            <person name="Obokata J."/>
            <person name="Shigenobu S."/>
        </authorList>
    </citation>
    <scope>NUCLEOTIDE SEQUENCE [LARGE SCALE GENOMIC DNA]</scope>
</reference>
<keyword evidence="9 13" id="KW-0472">Membrane</keyword>
<dbReference type="EMBL" id="BLXT01000992">
    <property type="protein sequence ID" value="GFN82524.1"/>
    <property type="molecule type" value="Genomic_DNA"/>
</dbReference>
<dbReference type="SUPFAM" id="SSF49313">
    <property type="entry name" value="Cadherin-like"/>
    <property type="match status" value="6"/>
</dbReference>
<feature type="compositionally biased region" description="Polar residues" evidence="12">
    <location>
        <begin position="997"/>
        <end position="1013"/>
    </location>
</feature>
<dbReference type="PRINTS" id="PR00205">
    <property type="entry name" value="CADHERIN"/>
</dbReference>
<evidence type="ECO:0000256" key="5">
    <source>
        <dbReference type="ARBA" id="ARBA00022737"/>
    </source>
</evidence>
<feature type="domain" description="Cadherin" evidence="15">
    <location>
        <begin position="679"/>
        <end position="789"/>
    </location>
</feature>
<evidence type="ECO:0000256" key="2">
    <source>
        <dbReference type="ARBA" id="ARBA00022475"/>
    </source>
</evidence>
<evidence type="ECO:0000313" key="16">
    <source>
        <dbReference type="EMBL" id="GFN82524.1"/>
    </source>
</evidence>
<dbReference type="Gene3D" id="2.60.40.60">
    <property type="entry name" value="Cadherins"/>
    <property type="match status" value="7"/>
</dbReference>
<comment type="subcellular location">
    <subcellularLocation>
        <location evidence="1">Cell membrane</location>
        <topology evidence="1">Single-pass type I membrane protein</topology>
    </subcellularLocation>
</comment>
<dbReference type="PANTHER" id="PTHR24028:SF146">
    <property type="entry name" value="CADHERIN 96CB, ISOFORM D-RELATED"/>
    <property type="match status" value="1"/>
</dbReference>
<keyword evidence="17" id="KW-1185">Reference proteome</keyword>
<evidence type="ECO:0000256" key="14">
    <source>
        <dbReference type="SAM" id="SignalP"/>
    </source>
</evidence>
<evidence type="ECO:0000313" key="17">
    <source>
        <dbReference type="Proteomes" id="UP000735302"/>
    </source>
</evidence>
<feature type="domain" description="Cadherin" evidence="15">
    <location>
        <begin position="52"/>
        <end position="133"/>
    </location>
</feature>
<dbReference type="SMART" id="SM00112">
    <property type="entry name" value="CA"/>
    <property type="match status" value="7"/>
</dbReference>
<dbReference type="GO" id="GO:0005886">
    <property type="term" value="C:plasma membrane"/>
    <property type="evidence" value="ECO:0007669"/>
    <property type="project" value="UniProtKB-SubCell"/>
</dbReference>
<dbReference type="PROSITE" id="PS00232">
    <property type="entry name" value="CADHERIN_1"/>
    <property type="match status" value="2"/>
</dbReference>
<keyword evidence="3 13" id="KW-0812">Transmembrane</keyword>
<comment type="caution">
    <text evidence="16">The sequence shown here is derived from an EMBL/GenBank/DDBJ whole genome shotgun (WGS) entry which is preliminary data.</text>
</comment>
<evidence type="ECO:0000256" key="8">
    <source>
        <dbReference type="ARBA" id="ARBA00022989"/>
    </source>
</evidence>
<evidence type="ECO:0000256" key="1">
    <source>
        <dbReference type="ARBA" id="ARBA00004251"/>
    </source>
</evidence>
<dbReference type="AlphaFoldDB" id="A0AAV3YJ48"/>
<dbReference type="GO" id="GO:0005509">
    <property type="term" value="F:calcium ion binding"/>
    <property type="evidence" value="ECO:0007669"/>
    <property type="project" value="UniProtKB-UniRule"/>
</dbReference>
<keyword evidence="8 13" id="KW-1133">Transmembrane helix</keyword>
<feature type="domain" description="Cadherin" evidence="15">
    <location>
        <begin position="250"/>
        <end position="355"/>
    </location>
</feature>
<dbReference type="InterPro" id="IPR015919">
    <property type="entry name" value="Cadherin-like_sf"/>
</dbReference>
<dbReference type="PANTHER" id="PTHR24028">
    <property type="entry name" value="CADHERIN-87A"/>
    <property type="match status" value="1"/>
</dbReference>
<dbReference type="FunFam" id="2.60.40.60:FF:000020">
    <property type="entry name" value="Dachsous cadherin-related 1b"/>
    <property type="match status" value="2"/>
</dbReference>
<protein>
    <submittedName>
        <fullName evidence="16">Protocadherin-11 x-linked</fullName>
    </submittedName>
</protein>
<keyword evidence="10" id="KW-0325">Glycoprotein</keyword>
<name>A0AAV3YJ48_9GAST</name>
<dbReference type="Pfam" id="PF08266">
    <property type="entry name" value="Cadherin_2"/>
    <property type="match status" value="1"/>
</dbReference>
<gene>
    <name evidence="16" type="ORF">PoB_000903000</name>
</gene>
<dbReference type="InterPro" id="IPR013164">
    <property type="entry name" value="Cadherin_N"/>
</dbReference>
<feature type="region of interest" description="Disordered" evidence="12">
    <location>
        <begin position="867"/>
        <end position="962"/>
    </location>
</feature>
<sequence>MARILQVIAVVLSISAIASARSIAYSVQEERIPPVLLGNIGVSANITSISGLSFSLLTRAGDSRDRFEDLFEVIPDTGDVRTRKVLDREQLCGSSSQCVLTASVAVSSPESNFIARYTLNIDVVDANDHRPMWSMPRYSTTISERAALNTTLPLPVAFDGDYEPMFKVRGYALEDRDPSPFDLVVQQTNKPDGNIQFELFLRLKKRIDREQQSVYNLALIAWDGNGPSNTARLRLVVNVADENDNTPRFDVPRYVRSVQDVTPPGTIILKVSAKDMDEGENGRVSYELPNNVDQRVLELFRLDPDTGDLKLNQSLGKETRLAFTVRAFDHGNAPLSSDVGVVINVEDTLNDPPRMVLSHVDFNGTYNFVKEDAEINKVVVFIDVIDNDGGDNGKVNCSARHEFFTLKLFSAPNNYILVVGKGLDRETSDRHTVIVNCIDHGEPALTSSEEINILVTDVNDFAPKFTETVYRMSVRENQPKDILVGSVFASDKDEGDNGEVRYSLPAGTVEFSINSKGFIYTAVRNLDRETKDAYEFKVYAYDLAMPPRTSTASVVIAIEDLNDEWPKFDSSSYHFHISEAAEIGTVVGKFHATDLDLGKGGRVEYILAHSRLHPNPPFSLSPVSGSMTLTQGLDFEDEAQYKFVVTASDLGEPRRSATVEVVIDLLDENDNSPVITFPSADNLSITLNLNVIPGHEVIQVIAHDADSGDNGRLSYTMAAAPNTSSEEAVSRLFWMNEDTGLVTLVAPLTPADARNYNIVVSVQDHGSRPQRSSQVVLVVQVVTESPPGMGSHRESYTTIVIAMVCVTLLVAVVVLLILCYIKYSDRRRYHKNKSVNDHLHHHQHADLQLHQKAVVFESPSTKYDVFTLENGGSVDDHDGSGDRSVDPLDPTMSPSLQKQPLTGHQNHRRVGSSSRSGKKSVTFDSDVRSSDTSVSPGESTSDILQDSTLLGRDRGSSSSLAPFSYHPSAATSGKTFIPPSAANAAPNPKLAFNTKVISHPQSNNSPSFGSSQNGHHKPVGWTNSSVSSFRPGSASSPSPQTVTSAAALPPPYAALSSQQGLGEHTAPPNQGGDEVVGVALQKHNALVRSMRGNTRRPPYANSQARRTSGEADICSSSSVETNDSGHGGSELDVSVFKANV</sequence>
<dbReference type="GO" id="GO:0007156">
    <property type="term" value="P:homophilic cell adhesion via plasma membrane adhesion molecules"/>
    <property type="evidence" value="ECO:0007669"/>
    <property type="project" value="InterPro"/>
</dbReference>
<evidence type="ECO:0000256" key="3">
    <source>
        <dbReference type="ARBA" id="ARBA00022692"/>
    </source>
</evidence>
<dbReference type="FunFam" id="2.60.40.60:FF:000004">
    <property type="entry name" value="Protocadherin 1 gamma 2"/>
    <property type="match status" value="1"/>
</dbReference>
<evidence type="ECO:0000259" key="15">
    <source>
        <dbReference type="PROSITE" id="PS50268"/>
    </source>
</evidence>
<dbReference type="Pfam" id="PF00028">
    <property type="entry name" value="Cadherin"/>
    <property type="match status" value="4"/>
</dbReference>
<feature type="region of interest" description="Disordered" evidence="12">
    <location>
        <begin position="1088"/>
        <end position="1140"/>
    </location>
</feature>
<feature type="compositionally biased region" description="Polar residues" evidence="12">
    <location>
        <begin position="936"/>
        <end position="948"/>
    </location>
</feature>
<feature type="signal peptide" evidence="14">
    <location>
        <begin position="1"/>
        <end position="20"/>
    </location>
</feature>